<dbReference type="PANTHER" id="PTHR10218:SF360">
    <property type="entry name" value="GUANINE NUCLEOTIDE-BINDING PROTEIN SUBUNIT ALPHA HOMOLOG"/>
    <property type="match status" value="1"/>
</dbReference>
<dbReference type="SMART" id="SM00275">
    <property type="entry name" value="G_alpha"/>
    <property type="match status" value="1"/>
</dbReference>
<dbReference type="SUPFAM" id="SSF47895">
    <property type="entry name" value="Transducin (alpha subunit), insertion domain"/>
    <property type="match status" value="1"/>
</dbReference>
<evidence type="ECO:0008006" key="10">
    <source>
        <dbReference type="Google" id="ProtNLM"/>
    </source>
</evidence>
<evidence type="ECO:0000256" key="6">
    <source>
        <dbReference type="PIRSR" id="PIRSR601019-2"/>
    </source>
</evidence>
<feature type="region of interest" description="Disordered" evidence="7">
    <location>
        <begin position="1"/>
        <end position="33"/>
    </location>
</feature>
<evidence type="ECO:0000256" key="1">
    <source>
        <dbReference type="ARBA" id="ARBA00022723"/>
    </source>
</evidence>
<dbReference type="PRINTS" id="PR00318">
    <property type="entry name" value="GPROTEINA"/>
</dbReference>
<dbReference type="GO" id="GO:0001664">
    <property type="term" value="F:G protein-coupled receptor binding"/>
    <property type="evidence" value="ECO:0007669"/>
    <property type="project" value="TreeGrafter"/>
</dbReference>
<protein>
    <recommendedName>
        <fullName evidence="10">G-alpha-domain-containing protein</fullName>
    </recommendedName>
</protein>
<evidence type="ECO:0000256" key="3">
    <source>
        <dbReference type="ARBA" id="ARBA00023134"/>
    </source>
</evidence>
<dbReference type="GO" id="GO:0007188">
    <property type="term" value="P:adenylate cyclase-modulating G protein-coupled receptor signaling pathway"/>
    <property type="evidence" value="ECO:0007669"/>
    <property type="project" value="TreeGrafter"/>
</dbReference>
<evidence type="ECO:0000256" key="7">
    <source>
        <dbReference type="SAM" id="MobiDB-lite"/>
    </source>
</evidence>
<dbReference type="GO" id="GO:0031683">
    <property type="term" value="F:G-protein beta/gamma-subunit complex binding"/>
    <property type="evidence" value="ECO:0007669"/>
    <property type="project" value="InterPro"/>
</dbReference>
<keyword evidence="2 5" id="KW-0547">Nucleotide-binding</keyword>
<feature type="binding site" evidence="5">
    <location>
        <begin position="302"/>
        <end position="303"/>
    </location>
    <ligand>
        <name>GTP</name>
        <dbReference type="ChEBI" id="CHEBI:37565"/>
    </ligand>
</feature>
<feature type="binding site" evidence="5">
    <location>
        <begin position="431"/>
        <end position="434"/>
    </location>
    <ligand>
        <name>GTP</name>
        <dbReference type="ChEBI" id="CHEBI:37565"/>
    </ligand>
</feature>
<accession>A0A0C3PRQ8</accession>
<keyword evidence="9" id="KW-1185">Reference proteome</keyword>
<dbReference type="EMBL" id="KN840460">
    <property type="protein sequence ID" value="KIP09968.1"/>
    <property type="molecule type" value="Genomic_DNA"/>
</dbReference>
<name>A0A0C3PRQ8_PHLG1</name>
<keyword evidence="6" id="KW-0460">Magnesium</keyword>
<evidence type="ECO:0000313" key="8">
    <source>
        <dbReference type="EMBL" id="KIP09968.1"/>
    </source>
</evidence>
<feature type="binding site" evidence="6">
    <location>
        <position position="333"/>
    </location>
    <ligand>
        <name>Mg(2+)</name>
        <dbReference type="ChEBI" id="CHEBI:18420"/>
    </ligand>
</feature>
<feature type="binding site" evidence="5">
    <location>
        <position position="492"/>
    </location>
    <ligand>
        <name>GTP</name>
        <dbReference type="ChEBI" id="CHEBI:37565"/>
    </ligand>
</feature>
<dbReference type="Proteomes" id="UP000053257">
    <property type="component" value="Unassembled WGS sequence"/>
</dbReference>
<keyword evidence="1 6" id="KW-0479">Metal-binding</keyword>
<feature type="compositionally biased region" description="Low complexity" evidence="7">
    <location>
        <begin position="159"/>
        <end position="170"/>
    </location>
</feature>
<dbReference type="FunFam" id="3.40.50.300:FF:000692">
    <property type="entry name" value="Guanine nucleotide-binding protein subunit alpha"/>
    <property type="match status" value="1"/>
</dbReference>
<dbReference type="GO" id="GO:0046872">
    <property type="term" value="F:metal ion binding"/>
    <property type="evidence" value="ECO:0007669"/>
    <property type="project" value="UniProtKB-KW"/>
</dbReference>
<sequence length="519" mass="58816">MPGAIKMRRAEGEDPLSLLLTPPIDETHEEREQRLQREAEAVRVSEGIDEVIQRERDALKNQKVLKMLLLGQSESGKSTTLKNIQMIQAPDTWHAERSSWRVIVQLNLVRAVNTMLEALSSAMADGGSGSPTAEHPYLPQSFSTPQLPSDGQDDLDFASSTTPSSPTLSYQPLQFTDAHLSLKLRLGPLRRVEADLKKFLGAASEEVTESSLQGDYSSLAATPFDYPGQPSSSGKHREFAVRSHNAWKSTIMNDVQHDALRPTSPNNNATDVISALRDDMMALWRDDCVLELLRRRKIVLEDSEEYFLHHLPRIASRSYEPTDDDVIRARIRTLGVQEYHIPFQTAKPSNIVPLGTEWRIFDVGGARTTRHAWLPYFDDVQAILFLAPISCFDEKLAEDRRVNRLKDSVILWKSIVGSKLLENCTIILFLNKCDLLKKKLDSGVMVNRFIPRYGQRENNSYTFSKYIKEKFKEYMREYSPKARQFYGFFTSAIDTRATATTLASIQDSILQAHLQEALI</sequence>
<dbReference type="GO" id="GO:0005525">
    <property type="term" value="F:GTP binding"/>
    <property type="evidence" value="ECO:0007669"/>
    <property type="project" value="UniProtKB-KW"/>
</dbReference>
<dbReference type="InterPro" id="IPR011025">
    <property type="entry name" value="GproteinA_insert"/>
</dbReference>
<dbReference type="PROSITE" id="PS51882">
    <property type="entry name" value="G_ALPHA"/>
    <property type="match status" value="1"/>
</dbReference>
<dbReference type="PANTHER" id="PTHR10218">
    <property type="entry name" value="GTP-BINDING PROTEIN ALPHA SUBUNIT"/>
    <property type="match status" value="1"/>
</dbReference>
<dbReference type="GO" id="GO:0005834">
    <property type="term" value="C:heterotrimeric G-protein complex"/>
    <property type="evidence" value="ECO:0007669"/>
    <property type="project" value="TreeGrafter"/>
</dbReference>
<evidence type="ECO:0000256" key="4">
    <source>
        <dbReference type="ARBA" id="ARBA00023224"/>
    </source>
</evidence>
<dbReference type="SUPFAM" id="SSF52540">
    <property type="entry name" value="P-loop containing nucleoside triphosphate hydrolases"/>
    <property type="match status" value="1"/>
</dbReference>
<dbReference type="Pfam" id="PF00503">
    <property type="entry name" value="G-alpha"/>
    <property type="match status" value="1"/>
</dbReference>
<gene>
    <name evidence="8" type="ORF">PHLGIDRAFT_125945</name>
</gene>
<evidence type="ECO:0000256" key="5">
    <source>
        <dbReference type="PIRSR" id="PIRSR601019-1"/>
    </source>
</evidence>
<dbReference type="STRING" id="745531.A0A0C3PRQ8"/>
<evidence type="ECO:0000313" key="9">
    <source>
        <dbReference type="Proteomes" id="UP000053257"/>
    </source>
</evidence>
<dbReference type="Gene3D" id="3.40.50.300">
    <property type="entry name" value="P-loop containing nucleotide triphosphate hydrolases"/>
    <property type="match status" value="2"/>
</dbReference>
<dbReference type="OrthoDB" id="5817230at2759"/>
<feature type="region of interest" description="Disordered" evidence="7">
    <location>
        <begin position="123"/>
        <end position="170"/>
    </location>
</feature>
<keyword evidence="4" id="KW-0807">Transducer</keyword>
<evidence type="ECO:0000256" key="2">
    <source>
        <dbReference type="ARBA" id="ARBA00022741"/>
    </source>
</evidence>
<dbReference type="HOGENOM" id="CLU_014184_1_1_1"/>
<dbReference type="GO" id="GO:0005737">
    <property type="term" value="C:cytoplasm"/>
    <property type="evidence" value="ECO:0007669"/>
    <property type="project" value="TreeGrafter"/>
</dbReference>
<dbReference type="AlphaFoldDB" id="A0A0C3PRQ8"/>
<organism evidence="8 9">
    <name type="scientific">Phlebiopsis gigantea (strain 11061_1 CR5-6)</name>
    <name type="common">White-rot fungus</name>
    <name type="synonym">Peniophora gigantea</name>
    <dbReference type="NCBI Taxonomy" id="745531"/>
    <lineage>
        <taxon>Eukaryota</taxon>
        <taxon>Fungi</taxon>
        <taxon>Dikarya</taxon>
        <taxon>Basidiomycota</taxon>
        <taxon>Agaricomycotina</taxon>
        <taxon>Agaricomycetes</taxon>
        <taxon>Polyporales</taxon>
        <taxon>Phanerochaetaceae</taxon>
        <taxon>Phlebiopsis</taxon>
    </lineage>
</organism>
<keyword evidence="3 5" id="KW-0342">GTP-binding</keyword>
<dbReference type="InterPro" id="IPR001019">
    <property type="entry name" value="Gprotein_alpha_su"/>
</dbReference>
<dbReference type="GO" id="GO:0003924">
    <property type="term" value="F:GTPase activity"/>
    <property type="evidence" value="ECO:0007669"/>
    <property type="project" value="InterPro"/>
</dbReference>
<feature type="compositionally biased region" description="Polar residues" evidence="7">
    <location>
        <begin position="140"/>
        <end position="149"/>
    </location>
</feature>
<dbReference type="InterPro" id="IPR027417">
    <property type="entry name" value="P-loop_NTPase"/>
</dbReference>
<reference evidence="8 9" key="1">
    <citation type="journal article" date="2014" name="PLoS Genet.">
        <title>Analysis of the Phlebiopsis gigantea genome, transcriptome and secretome provides insight into its pioneer colonization strategies of wood.</title>
        <authorList>
            <person name="Hori C."/>
            <person name="Ishida T."/>
            <person name="Igarashi K."/>
            <person name="Samejima M."/>
            <person name="Suzuki H."/>
            <person name="Master E."/>
            <person name="Ferreira P."/>
            <person name="Ruiz-Duenas F.J."/>
            <person name="Held B."/>
            <person name="Canessa P."/>
            <person name="Larrondo L.F."/>
            <person name="Schmoll M."/>
            <person name="Druzhinina I.S."/>
            <person name="Kubicek C.P."/>
            <person name="Gaskell J.A."/>
            <person name="Kersten P."/>
            <person name="St John F."/>
            <person name="Glasner J."/>
            <person name="Sabat G."/>
            <person name="Splinter BonDurant S."/>
            <person name="Syed K."/>
            <person name="Yadav J."/>
            <person name="Mgbeahuruike A.C."/>
            <person name="Kovalchuk A."/>
            <person name="Asiegbu F.O."/>
            <person name="Lackner G."/>
            <person name="Hoffmeister D."/>
            <person name="Rencoret J."/>
            <person name="Gutierrez A."/>
            <person name="Sun H."/>
            <person name="Lindquist E."/>
            <person name="Barry K."/>
            <person name="Riley R."/>
            <person name="Grigoriev I.V."/>
            <person name="Henrissat B."/>
            <person name="Kues U."/>
            <person name="Berka R.M."/>
            <person name="Martinez A.T."/>
            <person name="Covert S.F."/>
            <person name="Blanchette R.A."/>
            <person name="Cullen D."/>
        </authorList>
    </citation>
    <scope>NUCLEOTIDE SEQUENCE [LARGE SCALE GENOMIC DNA]</scope>
    <source>
        <strain evidence="8 9">11061_1 CR5-6</strain>
    </source>
</reference>
<proteinExistence type="predicted"/>